<keyword evidence="1" id="KW-0805">Transcription regulation</keyword>
<dbReference type="InterPro" id="IPR041479">
    <property type="entry name" value="TetR_CgmR_C"/>
</dbReference>
<dbReference type="Proteomes" id="UP001210130">
    <property type="component" value="Chromosome"/>
</dbReference>
<dbReference type="AlphaFoldDB" id="A0AAJ5UDX4"/>
<sequence>MIRAMNTEAQHRKKDPVRLHRQLLESAAMIAGRDGIAALSLNAVAREAGVSKGGLLHHFPNKQALIFALFARLLAIMEKAISELMAADNIAYGRFTRAYLHYLSNPELTDTHESRQLMVLSLAMPDEPVLRKCWRDWMLGHLAQGDALDNSHTGTLVRYAADGIWLSELTEGRTMGADHRRSLVRDLTQMTLPA</sequence>
<keyword evidence="2 4" id="KW-0238">DNA-binding</keyword>
<dbReference type="RefSeq" id="WP_131049465.1">
    <property type="nucleotide sequence ID" value="NZ_CP041247.1"/>
</dbReference>
<reference evidence="6 7" key="1">
    <citation type="journal article" date="2023" name="Microbiol. Resour. Announc.">
        <title>Complete Genome Sequence of the First Colistin-Resistant Raoultella electrica Strain.</title>
        <authorList>
            <person name="Aldeia C."/>
            <person name="Campos-Madueno E.I."/>
            <person name="Sendi P."/>
            <person name="Endimiani A."/>
        </authorList>
    </citation>
    <scope>NUCLEOTIDE SEQUENCE [LARGE SCALE GENOMIC DNA]</scope>
    <source>
        <strain evidence="6 7">S2-IND-01-C</strain>
    </source>
</reference>
<protein>
    <submittedName>
        <fullName evidence="6">TetR/AcrR family transcriptional regulator</fullName>
    </submittedName>
</protein>
<dbReference type="SUPFAM" id="SSF48498">
    <property type="entry name" value="Tetracyclin repressor-like, C-terminal domain"/>
    <property type="match status" value="1"/>
</dbReference>
<dbReference type="SUPFAM" id="SSF46689">
    <property type="entry name" value="Homeodomain-like"/>
    <property type="match status" value="1"/>
</dbReference>
<evidence type="ECO:0000256" key="3">
    <source>
        <dbReference type="ARBA" id="ARBA00023163"/>
    </source>
</evidence>
<evidence type="ECO:0000313" key="6">
    <source>
        <dbReference type="EMBL" id="WBW60799.1"/>
    </source>
</evidence>
<dbReference type="Gene3D" id="1.10.357.10">
    <property type="entry name" value="Tetracycline Repressor, domain 2"/>
    <property type="match status" value="1"/>
</dbReference>
<dbReference type="InterPro" id="IPR050109">
    <property type="entry name" value="HTH-type_TetR-like_transc_reg"/>
</dbReference>
<feature type="domain" description="HTH tetR-type" evidence="5">
    <location>
        <begin position="17"/>
        <end position="77"/>
    </location>
</feature>
<proteinExistence type="predicted"/>
<evidence type="ECO:0000256" key="4">
    <source>
        <dbReference type="PROSITE-ProRule" id="PRU00335"/>
    </source>
</evidence>
<keyword evidence="7" id="KW-1185">Reference proteome</keyword>
<feature type="DNA-binding region" description="H-T-H motif" evidence="4">
    <location>
        <begin position="40"/>
        <end position="59"/>
    </location>
</feature>
<dbReference type="Pfam" id="PF00440">
    <property type="entry name" value="TetR_N"/>
    <property type="match status" value="1"/>
</dbReference>
<dbReference type="InterPro" id="IPR009057">
    <property type="entry name" value="Homeodomain-like_sf"/>
</dbReference>
<dbReference type="PRINTS" id="PR00455">
    <property type="entry name" value="HTHTETR"/>
</dbReference>
<dbReference type="PANTHER" id="PTHR30055:SF234">
    <property type="entry name" value="HTH-TYPE TRANSCRIPTIONAL REGULATOR BETI"/>
    <property type="match status" value="1"/>
</dbReference>
<dbReference type="Pfam" id="PF17937">
    <property type="entry name" value="TetR_C_28"/>
    <property type="match status" value="1"/>
</dbReference>
<evidence type="ECO:0000313" key="7">
    <source>
        <dbReference type="Proteomes" id="UP001210130"/>
    </source>
</evidence>
<evidence type="ECO:0000256" key="2">
    <source>
        <dbReference type="ARBA" id="ARBA00023125"/>
    </source>
</evidence>
<accession>A0AAJ5UDX4</accession>
<dbReference type="GO" id="GO:0003700">
    <property type="term" value="F:DNA-binding transcription factor activity"/>
    <property type="evidence" value="ECO:0007669"/>
    <property type="project" value="TreeGrafter"/>
</dbReference>
<gene>
    <name evidence="6" type="ORF">OR613_22910</name>
</gene>
<dbReference type="GO" id="GO:0000976">
    <property type="term" value="F:transcription cis-regulatory region binding"/>
    <property type="evidence" value="ECO:0007669"/>
    <property type="project" value="TreeGrafter"/>
</dbReference>
<name>A0AAJ5UDX4_9ENTR</name>
<dbReference type="EMBL" id="CP112887">
    <property type="protein sequence ID" value="WBW60799.1"/>
    <property type="molecule type" value="Genomic_DNA"/>
</dbReference>
<keyword evidence="3" id="KW-0804">Transcription</keyword>
<dbReference type="PROSITE" id="PS50977">
    <property type="entry name" value="HTH_TETR_2"/>
    <property type="match status" value="1"/>
</dbReference>
<evidence type="ECO:0000256" key="1">
    <source>
        <dbReference type="ARBA" id="ARBA00023015"/>
    </source>
</evidence>
<evidence type="ECO:0000259" key="5">
    <source>
        <dbReference type="PROSITE" id="PS50977"/>
    </source>
</evidence>
<dbReference type="PANTHER" id="PTHR30055">
    <property type="entry name" value="HTH-TYPE TRANSCRIPTIONAL REGULATOR RUTR"/>
    <property type="match status" value="1"/>
</dbReference>
<dbReference type="InterPro" id="IPR001647">
    <property type="entry name" value="HTH_TetR"/>
</dbReference>
<organism evidence="6 7">
    <name type="scientific">Klebsiella electrica</name>
    <dbReference type="NCBI Taxonomy" id="1259973"/>
    <lineage>
        <taxon>Bacteria</taxon>
        <taxon>Pseudomonadati</taxon>
        <taxon>Pseudomonadota</taxon>
        <taxon>Gammaproteobacteria</taxon>
        <taxon>Enterobacterales</taxon>
        <taxon>Enterobacteriaceae</taxon>
        <taxon>Klebsiella/Raoultella group</taxon>
        <taxon>Klebsiella</taxon>
    </lineage>
</organism>
<dbReference type="InterPro" id="IPR036271">
    <property type="entry name" value="Tet_transcr_reg_TetR-rel_C_sf"/>
</dbReference>